<organism evidence="1 2">
    <name type="scientific">Hydra vulgaris</name>
    <name type="common">Hydra</name>
    <name type="synonym">Hydra attenuata</name>
    <dbReference type="NCBI Taxonomy" id="6087"/>
    <lineage>
        <taxon>Eukaryota</taxon>
        <taxon>Metazoa</taxon>
        <taxon>Cnidaria</taxon>
        <taxon>Hydrozoa</taxon>
        <taxon>Hydroidolina</taxon>
        <taxon>Anthoathecata</taxon>
        <taxon>Aplanulata</taxon>
        <taxon>Hydridae</taxon>
        <taxon>Hydra</taxon>
    </lineage>
</organism>
<dbReference type="GeneID" id="136073965"/>
<reference evidence="2" key="2">
    <citation type="submission" date="2025-08" db="UniProtKB">
        <authorList>
            <consortium name="RefSeq"/>
        </authorList>
    </citation>
    <scope>IDENTIFICATION</scope>
</reference>
<dbReference type="PANTHER" id="PTHR33053">
    <property type="entry name" value="PROTEIN, PUTATIVE-RELATED"/>
    <property type="match status" value="1"/>
</dbReference>
<keyword evidence="1" id="KW-1185">Reference proteome</keyword>
<sequence length="106" mass="12564">MQMWPILACFDNSDIFFIAIFYGDHKPDNINEYLLDFVNEWIELRHTGIMFNGDQISIEIKSFVCDAPSRAFLKCIVPHSGYYSCERCIIYGTHERRVVFNEDEHY</sequence>
<evidence type="ECO:0000313" key="1">
    <source>
        <dbReference type="Proteomes" id="UP001652625"/>
    </source>
</evidence>
<reference evidence="1" key="1">
    <citation type="submission" date="2025-05" db="UniProtKB">
        <authorList>
            <consortium name="RefSeq"/>
        </authorList>
    </citation>
    <scope>NUCLEOTIDE SEQUENCE [LARGE SCALE GENOMIC DNA]</scope>
</reference>
<gene>
    <name evidence="2" type="primary">LOC136073965</name>
</gene>
<evidence type="ECO:0000313" key="2">
    <source>
        <dbReference type="RefSeq" id="XP_065642335.1"/>
    </source>
</evidence>
<dbReference type="Proteomes" id="UP001652625">
    <property type="component" value="Chromosome 01"/>
</dbReference>
<dbReference type="RefSeq" id="XP_065642335.1">
    <property type="nucleotide sequence ID" value="XM_065786263.1"/>
</dbReference>
<name>A0ABM4B0M3_HYDVU</name>
<proteinExistence type="predicted"/>
<protein>
    <submittedName>
        <fullName evidence="2">Uncharacterized protein LOC136073965</fullName>
    </submittedName>
</protein>
<accession>A0ABM4B0M3</accession>